<feature type="transmembrane region" description="Helical" evidence="11">
    <location>
        <begin position="92"/>
        <end position="114"/>
    </location>
</feature>
<accession>A0ABU0CAR3</accession>
<evidence type="ECO:0000256" key="10">
    <source>
        <dbReference type="ARBA" id="ARBA00023136"/>
    </source>
</evidence>
<evidence type="ECO:0000256" key="9">
    <source>
        <dbReference type="ARBA" id="ARBA00022989"/>
    </source>
</evidence>
<evidence type="ECO:0000256" key="2">
    <source>
        <dbReference type="ARBA" id="ARBA00011650"/>
    </source>
</evidence>
<evidence type="ECO:0000256" key="4">
    <source>
        <dbReference type="ARBA" id="ARBA00022448"/>
    </source>
</evidence>
<keyword evidence="9 11" id="KW-1133">Transmembrane helix</keyword>
<protein>
    <recommendedName>
        <fullName evidence="3">Thiamine transport system permease protein ThiP</fullName>
    </recommendedName>
</protein>
<feature type="transmembrane region" description="Helical" evidence="11">
    <location>
        <begin position="373"/>
        <end position="402"/>
    </location>
</feature>
<dbReference type="EMBL" id="JAUSUK010000002">
    <property type="protein sequence ID" value="MDQ0327559.1"/>
    <property type="molecule type" value="Genomic_DNA"/>
</dbReference>
<comment type="subcellular location">
    <subcellularLocation>
        <location evidence="1">Cell inner membrane</location>
        <topology evidence="1">Multi-pass membrane protein</topology>
    </subcellularLocation>
    <subcellularLocation>
        <location evidence="11">Cell membrane</location>
        <topology evidence="11">Multi-pass membrane protein</topology>
    </subcellularLocation>
</comment>
<dbReference type="CDD" id="cd06261">
    <property type="entry name" value="TM_PBP2"/>
    <property type="match status" value="2"/>
</dbReference>
<dbReference type="NCBIfam" id="TIGR01253">
    <property type="entry name" value="thiP"/>
    <property type="match status" value="1"/>
</dbReference>
<dbReference type="InterPro" id="IPR000515">
    <property type="entry name" value="MetI-like"/>
</dbReference>
<comment type="subunit">
    <text evidence="2">The complex is composed of two ATP-binding proteins (ThiQ), two transmembrane proteins (ThiP) and a solute-binding protein (ThiB).</text>
</comment>
<keyword evidence="6" id="KW-0997">Cell inner membrane</keyword>
<comment type="caution">
    <text evidence="13">The sequence shown here is derived from an EMBL/GenBank/DDBJ whole genome shotgun (WGS) entry which is preliminary data.</text>
</comment>
<feature type="transmembrane region" description="Helical" evidence="11">
    <location>
        <begin position="408"/>
        <end position="433"/>
    </location>
</feature>
<feature type="transmembrane region" description="Helical" evidence="11">
    <location>
        <begin position="200"/>
        <end position="220"/>
    </location>
</feature>
<evidence type="ECO:0000256" key="5">
    <source>
        <dbReference type="ARBA" id="ARBA00022475"/>
    </source>
</evidence>
<proteinExistence type="inferred from homology"/>
<evidence type="ECO:0000256" key="7">
    <source>
        <dbReference type="ARBA" id="ARBA00022692"/>
    </source>
</evidence>
<feature type="domain" description="ABC transmembrane type-1" evidence="12">
    <location>
        <begin position="55"/>
        <end position="255"/>
    </location>
</feature>
<feature type="transmembrane region" description="Helical" evidence="11">
    <location>
        <begin position="512"/>
        <end position="533"/>
    </location>
</feature>
<keyword evidence="8" id="KW-0677">Repeat</keyword>
<reference evidence="13 14" key="1">
    <citation type="submission" date="2023-07" db="EMBL/GenBank/DDBJ databases">
        <title>Genomic Encyclopedia of Type Strains, Phase IV (KMG-IV): sequencing the most valuable type-strain genomes for metagenomic binning, comparative biology and taxonomic classification.</title>
        <authorList>
            <person name="Goeker M."/>
        </authorList>
    </citation>
    <scope>NUCLEOTIDE SEQUENCE [LARGE SCALE GENOMIC DNA]</scope>
    <source>
        <strain evidence="13 14">DSM 11549</strain>
    </source>
</reference>
<dbReference type="InterPro" id="IPR005947">
    <property type="entry name" value="ThiP_ABC_transpt"/>
</dbReference>
<feature type="transmembrane region" description="Helical" evidence="11">
    <location>
        <begin position="284"/>
        <end position="310"/>
    </location>
</feature>
<dbReference type="SUPFAM" id="SSF161098">
    <property type="entry name" value="MetI-like"/>
    <property type="match status" value="2"/>
</dbReference>
<dbReference type="Gene3D" id="1.10.3720.10">
    <property type="entry name" value="MetI-like"/>
    <property type="match status" value="2"/>
</dbReference>
<feature type="transmembrane region" description="Helical" evidence="11">
    <location>
        <begin position="240"/>
        <end position="263"/>
    </location>
</feature>
<dbReference type="PROSITE" id="PS51257">
    <property type="entry name" value="PROKAR_LIPOPROTEIN"/>
    <property type="match status" value="1"/>
</dbReference>
<feature type="transmembrane region" description="Helical" evidence="11">
    <location>
        <begin position="330"/>
        <end position="353"/>
    </location>
</feature>
<dbReference type="Pfam" id="PF00528">
    <property type="entry name" value="BPD_transp_1"/>
    <property type="match status" value="2"/>
</dbReference>
<dbReference type="InterPro" id="IPR035906">
    <property type="entry name" value="MetI-like_sf"/>
</dbReference>
<dbReference type="PROSITE" id="PS50928">
    <property type="entry name" value="ABC_TM1"/>
    <property type="match status" value="2"/>
</dbReference>
<comment type="similarity">
    <text evidence="11">Belongs to the binding-protein-dependent transport system permease family.</text>
</comment>
<organism evidence="13 14">
    <name type="scientific">Rhodopseudomonas julia</name>
    <dbReference type="NCBI Taxonomy" id="200617"/>
    <lineage>
        <taxon>Bacteria</taxon>
        <taxon>Pseudomonadati</taxon>
        <taxon>Pseudomonadota</taxon>
        <taxon>Alphaproteobacteria</taxon>
        <taxon>Hyphomicrobiales</taxon>
        <taxon>Nitrobacteraceae</taxon>
        <taxon>Rhodopseudomonas</taxon>
    </lineage>
</organism>
<evidence type="ECO:0000313" key="14">
    <source>
        <dbReference type="Proteomes" id="UP001230253"/>
    </source>
</evidence>
<dbReference type="RefSeq" id="WP_307155565.1">
    <property type="nucleotide sequence ID" value="NZ_JAUSUK010000002.1"/>
</dbReference>
<keyword evidence="10 11" id="KW-0472">Membrane</keyword>
<keyword evidence="5" id="KW-1003">Cell membrane</keyword>
<feature type="transmembrane region" description="Helical" evidence="11">
    <location>
        <begin position="62"/>
        <end position="80"/>
    </location>
</feature>
<gene>
    <name evidence="13" type="ORF">J2R99_003428</name>
</gene>
<evidence type="ECO:0000259" key="12">
    <source>
        <dbReference type="PROSITE" id="PS50928"/>
    </source>
</evidence>
<sequence>MTGSTDRRWRVAAGLAAIAALAVFLGGACLALLAQADATPDLSALASDRYLRGVVLFTLEQATLSTLLAVTGALPLAVALHRAQFPGRGLVLRLFLLPQALPVLVGALAIIAVWGRNGVVSDLGAALGFERLNVYGLSGILIAHTFFNMPLAARLMVAALDGVPTESWKLAGQLSLTPLTTFRVLEWPAIRTALPGASSLIFMLCVTSFTLVLTLGGGPGATTLEVAIYQALRYDFNPGLAVFLALTQIGLTALALAATLRLGQTTPGGFTLGRRARRYDPPLGFVRALDFAALTVGIAFVLSPFIATIVAGLRSDLVALLADPNVQRAAMTSGVVAIAAATLAILLAAPLLLARQALERSPSSRRPRERGRIAWRGLFELSGSLVLVVPPIVIGAGWFLLLRRVTDVFAAAPFVVVATNAVMAMPFIVRILAPALAVSAQRHDRLAESLGLFGLARLRHVEWPALKAPLALSFAFALALSLGDLGAMALFGSQDFITLPYLLLQRMGSYRTADAAGLALLLGVLCLGLMALAERGFRREEGL</sequence>
<keyword evidence="14" id="KW-1185">Reference proteome</keyword>
<keyword evidence="7 11" id="KW-0812">Transmembrane</keyword>
<dbReference type="PANTHER" id="PTHR30183:SF9">
    <property type="entry name" value="THIAMINE TRANSPORT SYSTEM PERMEASE PROTEIN THIP"/>
    <property type="match status" value="1"/>
</dbReference>
<feature type="transmembrane region" description="Helical" evidence="11">
    <location>
        <begin position="134"/>
        <end position="153"/>
    </location>
</feature>
<evidence type="ECO:0000313" key="13">
    <source>
        <dbReference type="EMBL" id="MDQ0327559.1"/>
    </source>
</evidence>
<evidence type="ECO:0000256" key="8">
    <source>
        <dbReference type="ARBA" id="ARBA00022737"/>
    </source>
</evidence>
<feature type="domain" description="ABC transmembrane type-1" evidence="12">
    <location>
        <begin position="330"/>
        <end position="531"/>
    </location>
</feature>
<name>A0ABU0CAR3_9BRAD</name>
<dbReference type="Proteomes" id="UP001230253">
    <property type="component" value="Unassembled WGS sequence"/>
</dbReference>
<evidence type="ECO:0000256" key="3">
    <source>
        <dbReference type="ARBA" id="ARBA00016947"/>
    </source>
</evidence>
<keyword evidence="4 11" id="KW-0813">Transport</keyword>
<evidence type="ECO:0000256" key="1">
    <source>
        <dbReference type="ARBA" id="ARBA00004429"/>
    </source>
</evidence>
<evidence type="ECO:0000256" key="6">
    <source>
        <dbReference type="ARBA" id="ARBA00022519"/>
    </source>
</evidence>
<evidence type="ECO:0000256" key="11">
    <source>
        <dbReference type="RuleBase" id="RU363032"/>
    </source>
</evidence>
<dbReference type="PANTHER" id="PTHR30183">
    <property type="entry name" value="MOLYBDENUM TRANSPORT SYSTEM PERMEASE PROTEIN MODB"/>
    <property type="match status" value="1"/>
</dbReference>
<feature type="transmembrane region" description="Helical" evidence="11">
    <location>
        <begin position="468"/>
        <end position="492"/>
    </location>
</feature>